<dbReference type="InterPro" id="IPR050364">
    <property type="entry name" value="Cytochrome_P450_fung"/>
</dbReference>
<comment type="cofactor">
    <cofactor evidence="6">
        <name>heme</name>
        <dbReference type="ChEBI" id="CHEBI:30413"/>
    </cofactor>
</comment>
<gene>
    <name evidence="8" type="ORF">L207DRAFT_498572</name>
</gene>
<keyword evidence="7" id="KW-0472">Membrane</keyword>
<dbReference type="GO" id="GO:0016705">
    <property type="term" value="F:oxidoreductase activity, acting on paired donors, with incorporation or reduction of molecular oxygen"/>
    <property type="evidence" value="ECO:0007669"/>
    <property type="project" value="InterPro"/>
</dbReference>
<dbReference type="PRINTS" id="PR00463">
    <property type="entry name" value="EP450I"/>
</dbReference>
<accession>A0A2J6R635</accession>
<keyword evidence="9" id="KW-1185">Reference proteome</keyword>
<dbReference type="PANTHER" id="PTHR46300">
    <property type="entry name" value="P450, PUTATIVE (EUROFUNG)-RELATED-RELATED"/>
    <property type="match status" value="1"/>
</dbReference>
<dbReference type="PRINTS" id="PR00385">
    <property type="entry name" value="P450"/>
</dbReference>
<feature type="transmembrane region" description="Helical" evidence="7">
    <location>
        <begin position="14"/>
        <end position="37"/>
    </location>
</feature>
<keyword evidence="4 6" id="KW-0408">Iron</keyword>
<dbReference type="PANTHER" id="PTHR46300:SF2">
    <property type="entry name" value="CYTOCHROME P450 MONOOXYGENASE ALNH-RELATED"/>
    <property type="match status" value="1"/>
</dbReference>
<dbReference type="GO" id="GO:0005506">
    <property type="term" value="F:iron ion binding"/>
    <property type="evidence" value="ECO:0007669"/>
    <property type="project" value="InterPro"/>
</dbReference>
<keyword evidence="7" id="KW-0812">Transmembrane</keyword>
<evidence type="ECO:0000256" key="3">
    <source>
        <dbReference type="ARBA" id="ARBA00023002"/>
    </source>
</evidence>
<dbReference type="InterPro" id="IPR036396">
    <property type="entry name" value="Cyt_P450_sf"/>
</dbReference>
<keyword evidence="3" id="KW-0560">Oxidoreductase</keyword>
<evidence type="ECO:0000313" key="8">
    <source>
        <dbReference type="EMBL" id="PMD33978.1"/>
    </source>
</evidence>
<keyword evidence="2 6" id="KW-0479">Metal-binding</keyword>
<reference evidence="8 9" key="1">
    <citation type="submission" date="2016-04" db="EMBL/GenBank/DDBJ databases">
        <title>A degradative enzymes factory behind the ericoid mycorrhizal symbiosis.</title>
        <authorList>
            <consortium name="DOE Joint Genome Institute"/>
            <person name="Martino E."/>
            <person name="Morin E."/>
            <person name="Grelet G."/>
            <person name="Kuo A."/>
            <person name="Kohler A."/>
            <person name="Daghino S."/>
            <person name="Barry K."/>
            <person name="Choi C."/>
            <person name="Cichocki N."/>
            <person name="Clum A."/>
            <person name="Copeland A."/>
            <person name="Hainaut M."/>
            <person name="Haridas S."/>
            <person name="Labutti K."/>
            <person name="Lindquist E."/>
            <person name="Lipzen A."/>
            <person name="Khouja H.-R."/>
            <person name="Murat C."/>
            <person name="Ohm R."/>
            <person name="Olson A."/>
            <person name="Spatafora J."/>
            <person name="Veneault-Fourrey C."/>
            <person name="Henrissat B."/>
            <person name="Grigoriev I."/>
            <person name="Martin F."/>
            <person name="Perotto S."/>
        </authorList>
    </citation>
    <scope>NUCLEOTIDE SEQUENCE [LARGE SCALE GENOMIC DNA]</scope>
    <source>
        <strain evidence="8 9">F</strain>
    </source>
</reference>
<dbReference type="OrthoDB" id="1103324at2759"/>
<dbReference type="Pfam" id="PF00067">
    <property type="entry name" value="p450"/>
    <property type="match status" value="1"/>
</dbReference>
<organism evidence="8 9">
    <name type="scientific">Hyaloscypha variabilis (strain UAMH 11265 / GT02V1 / F)</name>
    <name type="common">Meliniomyces variabilis</name>
    <dbReference type="NCBI Taxonomy" id="1149755"/>
    <lineage>
        <taxon>Eukaryota</taxon>
        <taxon>Fungi</taxon>
        <taxon>Dikarya</taxon>
        <taxon>Ascomycota</taxon>
        <taxon>Pezizomycotina</taxon>
        <taxon>Leotiomycetes</taxon>
        <taxon>Helotiales</taxon>
        <taxon>Hyaloscyphaceae</taxon>
        <taxon>Hyaloscypha</taxon>
        <taxon>Hyaloscypha variabilis</taxon>
    </lineage>
</organism>
<comment type="similarity">
    <text evidence="1">Belongs to the cytochrome P450 family.</text>
</comment>
<sequence length="546" mass="62019">MAALSGLGFGSLPLWQLLFGGLVVIPATLLLGFWFWATPNVLKDSRRKHLPRGPRGLPFVGNYFDLAGGDGDGTPDKVREWAKKYGDVFYTKIGGSDYIWLSSPKAVKDLLDKRSAIYSSRPPAPLAQDVASAGRRQLFMPYGPKYRTVRKISHALLNITKTTEYQPVQDLESKQLLFDLMHDPAHFYDHNRRYSASVILSVTYGHRIGTWDNPLAKSVYAVVNNMQNYAAPGAWMVDTFPSIQNLPQGFFGNWRTFGRKCHEHDAPIYLKLWSDLRKEVDDGTAKQCFCKDFYESDPEKQGLDTLQAAYQAGGLVEAGSETTSAALNTFLNFATLNPHVVKKAQEEVDRVVGSDRYPTWEDEENLPYIRAIIKELLRMRPPNKVGMHHATTEDDWYEGKFIPKGSVVLINWWHINYDPERWESPFEFKPERYLGYDLPAASYLNIADPNQRDHFSYGAGRRVCPGVHIAEKSLYLNISRIVWGFNIAKKNVGGKPLDPGSKMVPGWMTIPQPFECNISVRSPKHAELIEKIWKEAEQKITLDEKR</sequence>
<proteinExistence type="inferred from homology"/>
<dbReference type="STRING" id="1149755.A0A2J6R635"/>
<evidence type="ECO:0000256" key="5">
    <source>
        <dbReference type="ARBA" id="ARBA00023033"/>
    </source>
</evidence>
<dbReference type="GO" id="GO:0004497">
    <property type="term" value="F:monooxygenase activity"/>
    <property type="evidence" value="ECO:0007669"/>
    <property type="project" value="UniProtKB-KW"/>
</dbReference>
<evidence type="ECO:0000256" key="2">
    <source>
        <dbReference type="ARBA" id="ARBA00022723"/>
    </source>
</evidence>
<dbReference type="GO" id="GO:0020037">
    <property type="term" value="F:heme binding"/>
    <property type="evidence" value="ECO:0007669"/>
    <property type="project" value="InterPro"/>
</dbReference>
<keyword evidence="7" id="KW-1133">Transmembrane helix</keyword>
<feature type="binding site" description="axial binding residue" evidence="6">
    <location>
        <position position="464"/>
    </location>
    <ligand>
        <name>heme</name>
        <dbReference type="ChEBI" id="CHEBI:30413"/>
    </ligand>
    <ligandPart>
        <name>Fe</name>
        <dbReference type="ChEBI" id="CHEBI:18248"/>
    </ligandPart>
</feature>
<dbReference type="CDD" id="cd11065">
    <property type="entry name" value="CYP64-like"/>
    <property type="match status" value="1"/>
</dbReference>
<protein>
    <submittedName>
        <fullName evidence="8">Cytochrome P450</fullName>
    </submittedName>
</protein>
<name>A0A2J6R635_HYAVF</name>
<evidence type="ECO:0000313" key="9">
    <source>
        <dbReference type="Proteomes" id="UP000235786"/>
    </source>
</evidence>
<dbReference type="InterPro" id="IPR001128">
    <property type="entry name" value="Cyt_P450"/>
</dbReference>
<keyword evidence="6" id="KW-0349">Heme</keyword>
<evidence type="ECO:0000256" key="6">
    <source>
        <dbReference type="PIRSR" id="PIRSR602401-1"/>
    </source>
</evidence>
<dbReference type="Proteomes" id="UP000235786">
    <property type="component" value="Unassembled WGS sequence"/>
</dbReference>
<evidence type="ECO:0000256" key="7">
    <source>
        <dbReference type="SAM" id="Phobius"/>
    </source>
</evidence>
<dbReference type="Gene3D" id="1.10.630.10">
    <property type="entry name" value="Cytochrome P450"/>
    <property type="match status" value="1"/>
</dbReference>
<dbReference type="AlphaFoldDB" id="A0A2J6R635"/>
<dbReference type="SUPFAM" id="SSF48264">
    <property type="entry name" value="Cytochrome P450"/>
    <property type="match status" value="1"/>
</dbReference>
<evidence type="ECO:0000256" key="1">
    <source>
        <dbReference type="ARBA" id="ARBA00010617"/>
    </source>
</evidence>
<dbReference type="EMBL" id="KZ613955">
    <property type="protein sequence ID" value="PMD33978.1"/>
    <property type="molecule type" value="Genomic_DNA"/>
</dbReference>
<keyword evidence="5" id="KW-0503">Monooxygenase</keyword>
<dbReference type="InterPro" id="IPR002401">
    <property type="entry name" value="Cyt_P450_E_grp-I"/>
</dbReference>
<evidence type="ECO:0000256" key="4">
    <source>
        <dbReference type="ARBA" id="ARBA00023004"/>
    </source>
</evidence>